<feature type="signal peptide" evidence="1">
    <location>
        <begin position="1"/>
        <end position="18"/>
    </location>
</feature>
<keyword evidence="3" id="KW-1185">Reference proteome</keyword>
<dbReference type="EMBL" id="JAAAUY010000102">
    <property type="protein sequence ID" value="KAF9335385.1"/>
    <property type="molecule type" value="Genomic_DNA"/>
</dbReference>
<gene>
    <name evidence="2" type="ORF">BG006_000172</name>
</gene>
<proteinExistence type="predicted"/>
<feature type="chain" id="PRO_5040121877" evidence="1">
    <location>
        <begin position="19"/>
        <end position="112"/>
    </location>
</feature>
<evidence type="ECO:0000313" key="3">
    <source>
        <dbReference type="Proteomes" id="UP000696485"/>
    </source>
</evidence>
<evidence type="ECO:0000256" key="1">
    <source>
        <dbReference type="SAM" id="SignalP"/>
    </source>
</evidence>
<comment type="caution">
    <text evidence="2">The sequence shown here is derived from an EMBL/GenBank/DDBJ whole genome shotgun (WGS) entry which is preliminary data.</text>
</comment>
<evidence type="ECO:0000313" key="2">
    <source>
        <dbReference type="EMBL" id="KAF9335385.1"/>
    </source>
</evidence>
<keyword evidence="1" id="KW-0732">Signal</keyword>
<organism evidence="2 3">
    <name type="scientific">Podila minutissima</name>
    <dbReference type="NCBI Taxonomy" id="64525"/>
    <lineage>
        <taxon>Eukaryota</taxon>
        <taxon>Fungi</taxon>
        <taxon>Fungi incertae sedis</taxon>
        <taxon>Mucoromycota</taxon>
        <taxon>Mortierellomycotina</taxon>
        <taxon>Mortierellomycetes</taxon>
        <taxon>Mortierellales</taxon>
        <taxon>Mortierellaceae</taxon>
        <taxon>Podila</taxon>
    </lineage>
</organism>
<sequence>MKLLYLLSAAACASVAYAEYKVQICNNGCKKVHTFKTPNNIRPCICLASTQTATIGGIDGGNIKVFRSADCRGSYQTIPRNEAINNAQWVNSMSFGPSGSSLDPGPCGDWYN</sequence>
<protein>
    <submittedName>
        <fullName evidence="2">Uncharacterized protein</fullName>
    </submittedName>
</protein>
<dbReference type="Proteomes" id="UP000696485">
    <property type="component" value="Unassembled WGS sequence"/>
</dbReference>
<dbReference type="AlphaFoldDB" id="A0A9P5SU66"/>
<name>A0A9P5SU66_9FUNG</name>
<accession>A0A9P5SU66</accession>
<reference evidence="2" key="1">
    <citation type="journal article" date="2020" name="Fungal Divers.">
        <title>Resolving the Mortierellaceae phylogeny through synthesis of multi-gene phylogenetics and phylogenomics.</title>
        <authorList>
            <person name="Vandepol N."/>
            <person name="Liber J."/>
            <person name="Desiro A."/>
            <person name="Na H."/>
            <person name="Kennedy M."/>
            <person name="Barry K."/>
            <person name="Grigoriev I.V."/>
            <person name="Miller A.N."/>
            <person name="O'Donnell K."/>
            <person name="Stajich J.E."/>
            <person name="Bonito G."/>
        </authorList>
    </citation>
    <scope>NUCLEOTIDE SEQUENCE</scope>
    <source>
        <strain evidence="2">NVP1</strain>
    </source>
</reference>